<proteinExistence type="predicted"/>
<name>A0A7C9EF77_OPUST</name>
<evidence type="ECO:0000313" key="1">
    <source>
        <dbReference type="EMBL" id="MBA4664223.1"/>
    </source>
</evidence>
<dbReference type="AlphaFoldDB" id="A0A7C9EF77"/>
<dbReference type="EMBL" id="GISG01222996">
    <property type="protein sequence ID" value="MBA4664223.1"/>
    <property type="molecule type" value="Transcribed_RNA"/>
</dbReference>
<accession>A0A7C9EF77</accession>
<sequence length="133" mass="14387">MTFTSLLSCSTTWRSTFSVPLTTIVNRALSLFRPTASDSMLYPLLEITPAILLMIPLSSPTKTEIVWSFTLGRAVTETELTVALADTSTALNPELLHRGFTIGLVGAPNSDFPENPRPISGLKHGFLVVNPLA</sequence>
<reference evidence="1" key="2">
    <citation type="submission" date="2020-07" db="EMBL/GenBank/DDBJ databases">
        <authorList>
            <person name="Vera ALvarez R."/>
            <person name="Arias-Moreno D.M."/>
            <person name="Jimenez-Jacinto V."/>
            <person name="Jimenez-Bremont J.F."/>
            <person name="Swaminathan K."/>
            <person name="Moose S.P."/>
            <person name="Guerrero-Gonzalez M.L."/>
            <person name="Marino-Ramirez L."/>
            <person name="Landsman D."/>
            <person name="Rodriguez-Kessler M."/>
            <person name="Delgado-Sanchez P."/>
        </authorList>
    </citation>
    <scope>NUCLEOTIDE SEQUENCE</scope>
    <source>
        <tissue evidence="1">Cladode</tissue>
    </source>
</reference>
<organism evidence="1">
    <name type="scientific">Opuntia streptacantha</name>
    <name type="common">Prickly pear cactus</name>
    <name type="synonym">Opuntia cardona</name>
    <dbReference type="NCBI Taxonomy" id="393608"/>
    <lineage>
        <taxon>Eukaryota</taxon>
        <taxon>Viridiplantae</taxon>
        <taxon>Streptophyta</taxon>
        <taxon>Embryophyta</taxon>
        <taxon>Tracheophyta</taxon>
        <taxon>Spermatophyta</taxon>
        <taxon>Magnoliopsida</taxon>
        <taxon>eudicotyledons</taxon>
        <taxon>Gunneridae</taxon>
        <taxon>Pentapetalae</taxon>
        <taxon>Caryophyllales</taxon>
        <taxon>Cactineae</taxon>
        <taxon>Cactaceae</taxon>
        <taxon>Opuntioideae</taxon>
        <taxon>Opuntia</taxon>
    </lineage>
</organism>
<protein>
    <submittedName>
        <fullName evidence="1">Uncharacterized protein</fullName>
    </submittedName>
</protein>
<reference evidence="1" key="1">
    <citation type="journal article" date="2013" name="J. Plant Res.">
        <title>Effect of fungi and light on seed germination of three Opuntia species from semiarid lands of central Mexico.</title>
        <authorList>
            <person name="Delgado-Sanchez P."/>
            <person name="Jimenez-Bremont J.F."/>
            <person name="Guerrero-Gonzalez Mde L."/>
            <person name="Flores J."/>
        </authorList>
    </citation>
    <scope>NUCLEOTIDE SEQUENCE</scope>
    <source>
        <tissue evidence="1">Cladode</tissue>
    </source>
</reference>